<dbReference type="PANTHER" id="PTHR36932">
    <property type="entry name" value="CAPSULAR POLYSACCHARIDE BIOSYNTHESIS PROTEIN"/>
    <property type="match status" value="1"/>
</dbReference>
<dbReference type="EMBL" id="VFML01000001">
    <property type="protein sequence ID" value="TQJ01804.1"/>
    <property type="molecule type" value="Genomic_DNA"/>
</dbReference>
<name>A0A542DFG9_AMYCI</name>
<dbReference type="RefSeq" id="WP_141996621.1">
    <property type="nucleotide sequence ID" value="NZ_VFML01000001.1"/>
</dbReference>
<dbReference type="OrthoDB" id="580775at2"/>
<protein>
    <submittedName>
        <fullName evidence="1">Phenylacetate-CoA ligase</fullName>
    </submittedName>
</protein>
<dbReference type="GO" id="GO:0016874">
    <property type="term" value="F:ligase activity"/>
    <property type="evidence" value="ECO:0007669"/>
    <property type="project" value="UniProtKB-KW"/>
</dbReference>
<proteinExistence type="predicted"/>
<keyword evidence="2" id="KW-1185">Reference proteome</keyword>
<sequence length="435" mass="46953">MTITDAFETSFAGAVDELAFAYREVPFYGPHLDAAGVRPADVRGPADFRRIPATTKADYRRNFPAGVLVRGTKLADEFVFRSRSSGTTGERLITLAHTFTLAERQLRTTAVHPGMLAVFAGARDQRVCRYAPPACSDVECATPFTTPESRTLPDGTLVLPVAHDLLATSPELVDQAIGELTEHRPHWLYADPAHLAFLLDAMRARGLPPPAADGVVLAYNLATGAALRRIRDYLPAGTVVVEVASMSELGWLGMTCPTGFLHLNTENFYLELLRSGTDRPAGPGELAELYVTSIGDRLSPHIRYRTGDGYTLLDGACPCGNASPRVVHHGRCADYLEAAGEIVLTPRTLDELVGSAEWLTFYKLTHLDTGPLLLRYIPVPNTAHGERAGALAEVIGQRTGREVALSAVDHIESERSGKLFGCVRAARSGESGVPV</sequence>
<dbReference type="InterPro" id="IPR053158">
    <property type="entry name" value="CapK_Type1_Caps_Biosynth"/>
</dbReference>
<accession>A0A542DFG9</accession>
<dbReference type="Gene3D" id="3.40.50.12780">
    <property type="entry name" value="N-terminal domain of ligase-like"/>
    <property type="match status" value="1"/>
</dbReference>
<dbReference type="PANTHER" id="PTHR36932:SF1">
    <property type="entry name" value="CAPSULAR POLYSACCHARIDE BIOSYNTHESIS PROTEIN"/>
    <property type="match status" value="1"/>
</dbReference>
<dbReference type="Proteomes" id="UP000320876">
    <property type="component" value="Unassembled WGS sequence"/>
</dbReference>
<dbReference type="InterPro" id="IPR042099">
    <property type="entry name" value="ANL_N_sf"/>
</dbReference>
<comment type="caution">
    <text evidence="1">The sequence shown here is derived from an EMBL/GenBank/DDBJ whole genome shotgun (WGS) entry which is preliminary data.</text>
</comment>
<keyword evidence="1" id="KW-0436">Ligase</keyword>
<evidence type="ECO:0000313" key="1">
    <source>
        <dbReference type="EMBL" id="TQJ01804.1"/>
    </source>
</evidence>
<organism evidence="1 2">
    <name type="scientific">Amycolatopsis cihanbeyliensis</name>
    <dbReference type="NCBI Taxonomy" id="1128664"/>
    <lineage>
        <taxon>Bacteria</taxon>
        <taxon>Bacillati</taxon>
        <taxon>Actinomycetota</taxon>
        <taxon>Actinomycetes</taxon>
        <taxon>Pseudonocardiales</taxon>
        <taxon>Pseudonocardiaceae</taxon>
        <taxon>Amycolatopsis</taxon>
    </lineage>
</organism>
<dbReference type="AlphaFoldDB" id="A0A542DFG9"/>
<reference evidence="1 2" key="1">
    <citation type="submission" date="2019-06" db="EMBL/GenBank/DDBJ databases">
        <title>Sequencing the genomes of 1000 actinobacteria strains.</title>
        <authorList>
            <person name="Klenk H.-P."/>
        </authorList>
    </citation>
    <scope>NUCLEOTIDE SEQUENCE [LARGE SCALE GENOMIC DNA]</scope>
    <source>
        <strain evidence="1 2">DSM 45679</strain>
    </source>
</reference>
<gene>
    <name evidence="1" type="ORF">FB471_1520</name>
</gene>
<evidence type="ECO:0000313" key="2">
    <source>
        <dbReference type="Proteomes" id="UP000320876"/>
    </source>
</evidence>
<dbReference type="SUPFAM" id="SSF56801">
    <property type="entry name" value="Acetyl-CoA synthetase-like"/>
    <property type="match status" value="1"/>
</dbReference>